<reference evidence="1 2" key="1">
    <citation type="journal article" date="2012" name="Mol. Biol. Evol.">
        <title>Genome reduction and co-evolution between the primary and secondary bacterial symbionts of psyllids.</title>
        <authorList>
            <person name="Sloan D.B."/>
            <person name="Moran N.A."/>
        </authorList>
    </citation>
    <scope>NUCLEOTIDE SEQUENCE [LARGE SCALE GENOMIC DNA]</scope>
    <source>
        <strain evidence="1">Ceuc_S</strain>
    </source>
</reference>
<dbReference type="EMBL" id="CP003546">
    <property type="protein sequence ID" value="AFP84789.1"/>
    <property type="molecule type" value="Genomic_DNA"/>
</dbReference>
<gene>
    <name evidence="1" type="ORF">A359_03960</name>
</gene>
<keyword evidence="2" id="KW-1185">Reference proteome</keyword>
<dbReference type="HOGENOM" id="CLU_2883382_0_0_6"/>
<protein>
    <submittedName>
        <fullName evidence="1">Uncharacterized protein</fullName>
    </submittedName>
</protein>
<dbReference type="Proteomes" id="UP000003936">
    <property type="component" value="Chromosome"/>
</dbReference>
<evidence type="ECO:0000313" key="1">
    <source>
        <dbReference type="EMBL" id="AFP84789.1"/>
    </source>
</evidence>
<accession>J3Z3H6</accession>
<dbReference type="AlphaFoldDB" id="J3Z3H6"/>
<name>J3Z3H6_9ENTR</name>
<sequence length="63" mass="7366">MFNAAIRCNTVSITLATLISIVFRQHEMNRNSVLIENIAVSARKMPVINYYLFQLVFFRSKDR</sequence>
<proteinExistence type="predicted"/>
<dbReference type="KEGG" id="sect:A359_03960"/>
<organism evidence="1 2">
    <name type="scientific">secondary endosymbiont of Ctenarytaina eucalypti</name>
    <dbReference type="NCBI Taxonomy" id="1199245"/>
    <lineage>
        <taxon>Bacteria</taxon>
        <taxon>Pseudomonadati</taxon>
        <taxon>Pseudomonadota</taxon>
        <taxon>Gammaproteobacteria</taxon>
        <taxon>Enterobacterales</taxon>
        <taxon>Enterobacteriaceae</taxon>
        <taxon>aphid secondary symbionts</taxon>
    </lineage>
</organism>
<evidence type="ECO:0000313" key="2">
    <source>
        <dbReference type="Proteomes" id="UP000003936"/>
    </source>
</evidence>